<evidence type="ECO:0000256" key="1">
    <source>
        <dbReference type="ARBA" id="ARBA00008779"/>
    </source>
</evidence>
<accession>A0ABP8CDC3</accession>
<dbReference type="InterPro" id="IPR000917">
    <property type="entry name" value="Sulfatase_N"/>
</dbReference>
<evidence type="ECO:0000259" key="3">
    <source>
        <dbReference type="Pfam" id="PF00884"/>
    </source>
</evidence>
<keyword evidence="5" id="KW-1185">Reference proteome</keyword>
<dbReference type="Pfam" id="PF00884">
    <property type="entry name" value="Sulfatase"/>
    <property type="match status" value="1"/>
</dbReference>
<dbReference type="CDD" id="cd16143">
    <property type="entry name" value="ARS_like"/>
    <property type="match status" value="1"/>
</dbReference>
<dbReference type="SUPFAM" id="SSF53649">
    <property type="entry name" value="Alkaline phosphatase-like"/>
    <property type="match status" value="1"/>
</dbReference>
<gene>
    <name evidence="4" type="ORF">GCM10022291_26090</name>
</gene>
<comment type="similarity">
    <text evidence="1">Belongs to the sulfatase family.</text>
</comment>
<comment type="caution">
    <text evidence="4">The sequence shown here is derived from an EMBL/GenBank/DDBJ whole genome shotgun (WGS) entry which is preliminary data.</text>
</comment>
<dbReference type="Gene3D" id="3.30.1120.10">
    <property type="match status" value="1"/>
</dbReference>
<name>A0ABP8CDC3_9FLAO</name>
<dbReference type="Proteomes" id="UP001501496">
    <property type="component" value="Unassembled WGS sequence"/>
</dbReference>
<dbReference type="Gene3D" id="3.40.720.10">
    <property type="entry name" value="Alkaline Phosphatase, subunit A"/>
    <property type="match status" value="1"/>
</dbReference>
<reference evidence="5" key="1">
    <citation type="journal article" date="2019" name="Int. J. Syst. Evol. Microbiol.">
        <title>The Global Catalogue of Microorganisms (GCM) 10K type strain sequencing project: providing services to taxonomists for standard genome sequencing and annotation.</title>
        <authorList>
            <consortium name="The Broad Institute Genomics Platform"/>
            <consortium name="The Broad Institute Genome Sequencing Center for Infectious Disease"/>
            <person name="Wu L."/>
            <person name="Ma J."/>
        </authorList>
    </citation>
    <scope>NUCLEOTIDE SEQUENCE [LARGE SCALE GENOMIC DNA]</scope>
    <source>
        <strain evidence="5">JCM 17630</strain>
    </source>
</reference>
<evidence type="ECO:0000313" key="4">
    <source>
        <dbReference type="EMBL" id="GAA4237861.1"/>
    </source>
</evidence>
<evidence type="ECO:0000256" key="2">
    <source>
        <dbReference type="ARBA" id="ARBA00022801"/>
    </source>
</evidence>
<dbReference type="PANTHER" id="PTHR42693:SF53">
    <property type="entry name" value="ENDO-4-O-SULFATASE"/>
    <property type="match status" value="1"/>
</dbReference>
<dbReference type="EMBL" id="BAABCA010000005">
    <property type="protein sequence ID" value="GAA4237861.1"/>
    <property type="molecule type" value="Genomic_DNA"/>
</dbReference>
<dbReference type="RefSeq" id="WP_344788719.1">
    <property type="nucleotide sequence ID" value="NZ_BAABCA010000005.1"/>
</dbReference>
<feature type="domain" description="Sulfatase N-terminal" evidence="3">
    <location>
        <begin position="25"/>
        <end position="394"/>
    </location>
</feature>
<protein>
    <submittedName>
        <fullName evidence="4">Arylsulfatase</fullName>
    </submittedName>
</protein>
<evidence type="ECO:0000313" key="5">
    <source>
        <dbReference type="Proteomes" id="UP001501496"/>
    </source>
</evidence>
<dbReference type="InterPro" id="IPR017850">
    <property type="entry name" value="Alkaline_phosphatase_core_sf"/>
</dbReference>
<dbReference type="PANTHER" id="PTHR42693">
    <property type="entry name" value="ARYLSULFATASE FAMILY MEMBER"/>
    <property type="match status" value="1"/>
</dbReference>
<proteinExistence type="inferred from homology"/>
<sequence length="510" mass="57396">MIKYGLVMLFALIGFSSIAQKNKRPNIVVVLADDIGVGDISKYRRLHSNNIILETPNIDKLADQGMMFTNAHSPAALCATTRYAIMTGNSCYRSTHPWGIWSGYAKPVIREDQMTLGRLMKQANYKTAFFGKWHIGTSFAKKGVPNIIYEPKKGKKPILDVDITKILYGPTQLGFDYSVTLPAGIQDVPYALYENNKWLKLKEDSKIDIIDAEYLATVNVKLDKDVGLGDSNWDPHAIGPILANKAVAYIADNANKKDPFFMYYCSQAVHVPHAPTDKLNGKKIKGTTPSLHMDMIKELDVQMGMLVAELKKQGVYDNTVFIFTSDNGGLLVDKNTRKSGHQVSDIYRGAKNQPYEGGHRVPFIVTWPDGVKKNQQFEKPILGLDIMATIAAITNQKLTQNVAQDSYNLLPILQNDKKASTHDYLMVQGGAAHDFMIIDKGWKLIIRVDKKDKSDRTSTARALFNLNDNIEEKEAENLLNNPKYKHKLDELYKKYEETRFSKVFTGNHQL</sequence>
<dbReference type="InterPro" id="IPR050738">
    <property type="entry name" value="Sulfatase"/>
</dbReference>
<keyword evidence="2" id="KW-0378">Hydrolase</keyword>
<organism evidence="4 5">
    <name type="scientific">Postechiella marina</name>
    <dbReference type="NCBI Taxonomy" id="943941"/>
    <lineage>
        <taxon>Bacteria</taxon>
        <taxon>Pseudomonadati</taxon>
        <taxon>Bacteroidota</taxon>
        <taxon>Flavobacteriia</taxon>
        <taxon>Flavobacteriales</taxon>
        <taxon>Flavobacteriaceae</taxon>
        <taxon>Postechiella</taxon>
    </lineage>
</organism>